<accession>A0A0R0J909</accession>
<protein>
    <submittedName>
        <fullName evidence="2 3">Uncharacterized protein</fullName>
    </submittedName>
</protein>
<dbReference type="AlphaFoldDB" id="A0A0R0J909"/>
<reference evidence="2" key="3">
    <citation type="submission" date="2018-07" db="EMBL/GenBank/DDBJ databases">
        <title>WGS assembly of Glycine max.</title>
        <authorList>
            <person name="Schmutz J."/>
            <person name="Cannon S."/>
            <person name="Schlueter J."/>
            <person name="Ma J."/>
            <person name="Mitros T."/>
            <person name="Nelson W."/>
            <person name="Hyten D."/>
            <person name="Song Q."/>
            <person name="Thelen J."/>
            <person name="Cheng J."/>
            <person name="Xu D."/>
            <person name="Hellsten U."/>
            <person name="May G."/>
            <person name="Yu Y."/>
            <person name="Sakurai T."/>
            <person name="Umezawa T."/>
            <person name="Bhattacharyya M."/>
            <person name="Sandhu D."/>
            <person name="Valliyodan B."/>
            <person name="Lindquist E."/>
            <person name="Peto M."/>
            <person name="Grant D."/>
            <person name="Shu S."/>
            <person name="Goodstein D."/>
            <person name="Barry K."/>
            <person name="Futrell-Griggs M."/>
            <person name="Abernathy B."/>
            <person name="Du J."/>
            <person name="Tian Z."/>
            <person name="Zhu L."/>
            <person name="Gill N."/>
            <person name="Joshi T."/>
            <person name="Libault M."/>
            <person name="Sethuraman A."/>
            <person name="Zhang X."/>
            <person name="Shinozaki K."/>
            <person name="Nguyen H."/>
            <person name="Wing R."/>
            <person name="Cregan P."/>
            <person name="Specht J."/>
            <person name="Grimwood J."/>
            <person name="Rokhsar D."/>
            <person name="Stacey G."/>
            <person name="Shoemaker R."/>
            <person name="Jackson S."/>
        </authorList>
    </citation>
    <scope>NUCLEOTIDE SEQUENCE</scope>
    <source>
        <tissue evidence="2">Callus</tissue>
    </source>
</reference>
<reference evidence="2 3" key="1">
    <citation type="journal article" date="2010" name="Nature">
        <title>Genome sequence of the palaeopolyploid soybean.</title>
        <authorList>
            <person name="Schmutz J."/>
            <person name="Cannon S.B."/>
            <person name="Schlueter J."/>
            <person name="Ma J."/>
            <person name="Mitros T."/>
            <person name="Nelson W."/>
            <person name="Hyten D.L."/>
            <person name="Song Q."/>
            <person name="Thelen J.J."/>
            <person name="Cheng J."/>
            <person name="Xu D."/>
            <person name="Hellsten U."/>
            <person name="May G.D."/>
            <person name="Yu Y."/>
            <person name="Sakurai T."/>
            <person name="Umezawa T."/>
            <person name="Bhattacharyya M.K."/>
            <person name="Sandhu D."/>
            <person name="Valliyodan B."/>
            <person name="Lindquist E."/>
            <person name="Peto M."/>
            <person name="Grant D."/>
            <person name="Shu S."/>
            <person name="Goodstein D."/>
            <person name="Barry K."/>
            <person name="Futrell-Griggs M."/>
            <person name="Abernathy B."/>
            <person name="Du J."/>
            <person name="Tian Z."/>
            <person name="Zhu L."/>
            <person name="Gill N."/>
            <person name="Joshi T."/>
            <person name="Libault M."/>
            <person name="Sethuraman A."/>
            <person name="Zhang X.-C."/>
            <person name="Shinozaki K."/>
            <person name="Nguyen H.T."/>
            <person name="Wing R.A."/>
            <person name="Cregan P."/>
            <person name="Specht J."/>
            <person name="Grimwood J."/>
            <person name="Rokhsar D."/>
            <person name="Stacey G."/>
            <person name="Shoemaker R.C."/>
            <person name="Jackson S.A."/>
        </authorList>
    </citation>
    <scope>NUCLEOTIDE SEQUENCE [LARGE SCALE GENOMIC DNA]</scope>
    <source>
        <strain evidence="3">cv. Williams 82</strain>
        <tissue evidence="2">Callus</tissue>
    </source>
</reference>
<dbReference type="InParanoid" id="A0A0R0J909"/>
<reference evidence="3" key="2">
    <citation type="submission" date="2018-02" db="UniProtKB">
        <authorList>
            <consortium name="EnsemblPlants"/>
        </authorList>
    </citation>
    <scope>IDENTIFICATION</scope>
    <source>
        <strain evidence="3">Williams 82</strain>
    </source>
</reference>
<keyword evidence="4" id="KW-1185">Reference proteome</keyword>
<keyword evidence="1" id="KW-0812">Transmembrane</keyword>
<keyword evidence="1" id="KW-1133">Transmembrane helix</keyword>
<dbReference type="Proteomes" id="UP000008827">
    <property type="component" value="Chromosome 7"/>
</dbReference>
<name>A0A0R0J909_SOYBN</name>
<feature type="transmembrane region" description="Helical" evidence="1">
    <location>
        <begin position="16"/>
        <end position="36"/>
    </location>
</feature>
<evidence type="ECO:0000313" key="2">
    <source>
        <dbReference type="EMBL" id="KRH48821.1"/>
    </source>
</evidence>
<gene>
    <name evidence="2" type="ORF">GLYMA_07G114700</name>
</gene>
<dbReference type="Gramene" id="KRH48821">
    <property type="protein sequence ID" value="KRH48821"/>
    <property type="gene ID" value="GLYMA_07G114700"/>
</dbReference>
<proteinExistence type="predicted"/>
<evidence type="ECO:0000313" key="3">
    <source>
        <dbReference type="EnsemblPlants" id="KRH48821"/>
    </source>
</evidence>
<evidence type="ECO:0000313" key="4">
    <source>
        <dbReference type="Proteomes" id="UP000008827"/>
    </source>
</evidence>
<keyword evidence="1" id="KW-0472">Membrane</keyword>
<evidence type="ECO:0000256" key="1">
    <source>
        <dbReference type="SAM" id="Phobius"/>
    </source>
</evidence>
<organism evidence="2">
    <name type="scientific">Glycine max</name>
    <name type="common">Soybean</name>
    <name type="synonym">Glycine hispida</name>
    <dbReference type="NCBI Taxonomy" id="3847"/>
    <lineage>
        <taxon>Eukaryota</taxon>
        <taxon>Viridiplantae</taxon>
        <taxon>Streptophyta</taxon>
        <taxon>Embryophyta</taxon>
        <taxon>Tracheophyta</taxon>
        <taxon>Spermatophyta</taxon>
        <taxon>Magnoliopsida</taxon>
        <taxon>eudicotyledons</taxon>
        <taxon>Gunneridae</taxon>
        <taxon>Pentapetalae</taxon>
        <taxon>rosids</taxon>
        <taxon>fabids</taxon>
        <taxon>Fabales</taxon>
        <taxon>Fabaceae</taxon>
        <taxon>Papilionoideae</taxon>
        <taxon>50 kb inversion clade</taxon>
        <taxon>NPAAA clade</taxon>
        <taxon>indigoferoid/millettioid clade</taxon>
        <taxon>Phaseoleae</taxon>
        <taxon>Glycine</taxon>
        <taxon>Glycine subgen. Soja</taxon>
    </lineage>
</organism>
<dbReference type="EnsemblPlants" id="KRH48821">
    <property type="protein sequence ID" value="KRH48821"/>
    <property type="gene ID" value="GLYMA_07G114700"/>
</dbReference>
<dbReference type="EMBL" id="CM000840">
    <property type="protein sequence ID" value="KRH48821.1"/>
    <property type="molecule type" value="Genomic_DNA"/>
</dbReference>
<sequence length="55" mass="6612">MNNQFLLLTCEKNLPPIFIICKVISCFYSNLLPFWWPNKQKFNLVTPFQNTKFEV</sequence>